<evidence type="ECO:0000256" key="13">
    <source>
        <dbReference type="ARBA" id="ARBA00022777"/>
    </source>
</evidence>
<dbReference type="Proteomes" id="UP000011016">
    <property type="component" value="Unassembled WGS sequence"/>
</dbReference>
<comment type="similarity">
    <text evidence="21">In the central section; belongs to the ThiD family.</text>
</comment>
<feature type="domain" description="Pyridoxamine kinase/Phosphomethylpyrimidine kinase" evidence="26">
    <location>
        <begin position="26"/>
        <end position="272"/>
    </location>
</feature>
<dbReference type="NCBIfam" id="TIGR00097">
    <property type="entry name" value="HMP-P_kinase"/>
    <property type="match status" value="1"/>
</dbReference>
<evidence type="ECO:0000256" key="16">
    <source>
        <dbReference type="ARBA" id="ARBA00023268"/>
    </source>
</evidence>
<keyword evidence="16" id="KW-0511">Multifunctional enzyme</keyword>
<gene>
    <name evidence="27" type="primary">thiD</name>
    <name evidence="27" type="ORF">BN46_1292</name>
</gene>
<evidence type="ECO:0000256" key="4">
    <source>
        <dbReference type="ARBA" id="ARBA00003814"/>
    </source>
</evidence>
<dbReference type="Pfam" id="PF08543">
    <property type="entry name" value="Phos_pyr_kin"/>
    <property type="match status" value="1"/>
</dbReference>
<dbReference type="GO" id="GO:0009228">
    <property type="term" value="P:thiamine biosynthetic process"/>
    <property type="evidence" value="ECO:0007669"/>
    <property type="project" value="UniProtKB-KW"/>
</dbReference>
<evidence type="ECO:0000256" key="3">
    <source>
        <dbReference type="ARBA" id="ARBA00001946"/>
    </source>
</evidence>
<keyword evidence="11 27" id="KW-0808">Transferase</keyword>
<evidence type="ECO:0000256" key="24">
    <source>
        <dbReference type="SAM" id="MobiDB-lite"/>
    </source>
</evidence>
<evidence type="ECO:0000256" key="8">
    <source>
        <dbReference type="ARBA" id="ARBA00012135"/>
    </source>
</evidence>
<evidence type="ECO:0000313" key="28">
    <source>
        <dbReference type="Proteomes" id="UP000011016"/>
    </source>
</evidence>
<comment type="pathway">
    <text evidence="7">Cofactor biosynthesis; thiamine diphosphate biosynthesis; thiamine phosphate from 4-amino-2-methyl-5-diphosphomethylpyrimidine and 4-methyl-5-(2-phosphoethyl)-thiazole: step 1/1.</text>
</comment>
<evidence type="ECO:0000256" key="17">
    <source>
        <dbReference type="ARBA" id="ARBA00047334"/>
    </source>
</evidence>
<evidence type="ECO:0000256" key="23">
    <source>
        <dbReference type="ARBA" id="ARBA00067202"/>
    </source>
</evidence>
<evidence type="ECO:0000256" key="7">
    <source>
        <dbReference type="ARBA" id="ARBA00005165"/>
    </source>
</evidence>
<comment type="catalytic activity">
    <reaction evidence="18">
        <text>2-(2-carboxy-4-methylthiazol-5-yl)ethyl phosphate + 4-amino-2-methyl-5-(diphosphooxymethyl)pyrimidine + 2 H(+) = thiamine phosphate + CO2 + diphosphate</text>
        <dbReference type="Rhea" id="RHEA:47848"/>
        <dbReference type="ChEBI" id="CHEBI:15378"/>
        <dbReference type="ChEBI" id="CHEBI:16526"/>
        <dbReference type="ChEBI" id="CHEBI:33019"/>
        <dbReference type="ChEBI" id="CHEBI:37575"/>
        <dbReference type="ChEBI" id="CHEBI:57841"/>
        <dbReference type="ChEBI" id="CHEBI:62890"/>
        <dbReference type="EC" id="2.5.1.3"/>
    </reaction>
</comment>
<reference evidence="27 28" key="1">
    <citation type="journal article" date="2012" name="J. Bacteriol.">
        <title>Draft Genome Sequence of Turicella otitidis ATCC 51513, Isolated from Middle Ear Fluid from a Child with Otitis Media.</title>
        <authorList>
            <person name="Brinkrolf K."/>
            <person name="Schneider J."/>
            <person name="Knecht M."/>
            <person name="Ruckert C."/>
            <person name="Tauch A."/>
        </authorList>
    </citation>
    <scope>NUCLEOTIDE SEQUENCE [LARGE SCALE GENOMIC DNA]</scope>
    <source>
        <strain evidence="27 28">ATCC 51513</strain>
    </source>
</reference>
<comment type="catalytic activity">
    <reaction evidence="2">
        <text>4-amino-2-methyl-5-(phosphooxymethyl)pyrimidine + ATP = 4-amino-2-methyl-5-(diphosphooxymethyl)pyrimidine + ADP</text>
        <dbReference type="Rhea" id="RHEA:19893"/>
        <dbReference type="ChEBI" id="CHEBI:30616"/>
        <dbReference type="ChEBI" id="CHEBI:57841"/>
        <dbReference type="ChEBI" id="CHEBI:58354"/>
        <dbReference type="ChEBI" id="CHEBI:456216"/>
        <dbReference type="EC" id="2.7.4.7"/>
    </reaction>
</comment>
<dbReference type="SUPFAM" id="SSF53613">
    <property type="entry name" value="Ribokinase-like"/>
    <property type="match status" value="1"/>
</dbReference>
<dbReference type="CDD" id="cd01169">
    <property type="entry name" value="HMPP_kinase"/>
    <property type="match status" value="1"/>
</dbReference>
<evidence type="ECO:0000256" key="15">
    <source>
        <dbReference type="ARBA" id="ARBA00022977"/>
    </source>
</evidence>
<dbReference type="UniPathway" id="UPA00060">
    <property type="reaction ID" value="UER00138"/>
</dbReference>
<dbReference type="EC" id="2.5.1.3" evidence="9"/>
<evidence type="ECO:0000256" key="2">
    <source>
        <dbReference type="ARBA" id="ARBA00000565"/>
    </source>
</evidence>
<evidence type="ECO:0000256" key="9">
    <source>
        <dbReference type="ARBA" id="ARBA00012830"/>
    </source>
</evidence>
<keyword evidence="12" id="KW-0547">Nucleotide-binding</keyword>
<dbReference type="GO" id="GO:0004789">
    <property type="term" value="F:thiamine-phosphate diphosphorylase activity"/>
    <property type="evidence" value="ECO:0007669"/>
    <property type="project" value="UniProtKB-EC"/>
</dbReference>
<evidence type="ECO:0000259" key="25">
    <source>
        <dbReference type="Pfam" id="PF03070"/>
    </source>
</evidence>
<comment type="caution">
    <text evidence="27">The sequence shown here is derived from an EMBL/GenBank/DDBJ whole genome shotgun (WGS) entry which is preliminary data.</text>
</comment>
<dbReference type="FunFam" id="3.40.1190.20:FF:000003">
    <property type="entry name" value="Phosphomethylpyrimidine kinase ThiD"/>
    <property type="match status" value="1"/>
</dbReference>
<evidence type="ECO:0000256" key="19">
    <source>
        <dbReference type="ARBA" id="ARBA00047883"/>
    </source>
</evidence>
<evidence type="ECO:0000256" key="1">
    <source>
        <dbReference type="ARBA" id="ARBA00000151"/>
    </source>
</evidence>
<dbReference type="GO" id="GO:0005829">
    <property type="term" value="C:cytosol"/>
    <property type="evidence" value="ECO:0007669"/>
    <property type="project" value="TreeGrafter"/>
</dbReference>
<name>I7LCJ5_9CORY</name>
<comment type="pathway">
    <text evidence="6">Cofactor biosynthesis; thiamine diphosphate biosynthesis; 4-amino-2-methyl-5-diphosphomethylpyrimidine from 5-amino-1-(5-phospho-D-ribosyl)imidazole: step 3/3.</text>
</comment>
<evidence type="ECO:0000256" key="10">
    <source>
        <dbReference type="ARBA" id="ARBA00012963"/>
    </source>
</evidence>
<organism evidence="27 28">
    <name type="scientific">Corynebacterium otitidis ATCC 51513</name>
    <dbReference type="NCBI Taxonomy" id="883169"/>
    <lineage>
        <taxon>Bacteria</taxon>
        <taxon>Bacillati</taxon>
        <taxon>Actinomycetota</taxon>
        <taxon>Actinomycetes</taxon>
        <taxon>Mycobacteriales</taxon>
        <taxon>Corynebacteriaceae</taxon>
        <taxon>Corynebacterium</taxon>
    </lineage>
</organism>
<dbReference type="InterPro" id="IPR016084">
    <property type="entry name" value="Haem_Oase-like_multi-hlx"/>
</dbReference>
<dbReference type="GO" id="GO:0008902">
    <property type="term" value="F:hydroxymethylpyrimidine kinase activity"/>
    <property type="evidence" value="ECO:0007669"/>
    <property type="project" value="UniProtKB-EC"/>
</dbReference>
<evidence type="ECO:0000256" key="21">
    <source>
        <dbReference type="ARBA" id="ARBA00061288"/>
    </source>
</evidence>
<accession>I7LCJ5</accession>
<proteinExistence type="inferred from homology"/>
<dbReference type="SUPFAM" id="SSF48613">
    <property type="entry name" value="Heme oxygenase-like"/>
    <property type="match status" value="1"/>
</dbReference>
<evidence type="ECO:0000256" key="18">
    <source>
        <dbReference type="ARBA" id="ARBA00047851"/>
    </source>
</evidence>
<dbReference type="NCBIfam" id="NF011301">
    <property type="entry name" value="PRK14713.1"/>
    <property type="match status" value="1"/>
</dbReference>
<evidence type="ECO:0000256" key="14">
    <source>
        <dbReference type="ARBA" id="ARBA00022840"/>
    </source>
</evidence>
<dbReference type="PANTHER" id="PTHR20858">
    <property type="entry name" value="PHOSPHOMETHYLPYRIMIDINE KINASE"/>
    <property type="match status" value="1"/>
</dbReference>
<comment type="catalytic activity">
    <reaction evidence="19">
        <text>2-[(2R,5Z)-2-carboxy-4-methylthiazol-5(2H)-ylidene]ethyl phosphate + 4-amino-2-methyl-5-(diphosphooxymethyl)pyrimidine + 2 H(+) = thiamine phosphate + CO2 + diphosphate</text>
        <dbReference type="Rhea" id="RHEA:47844"/>
        <dbReference type="ChEBI" id="CHEBI:15378"/>
        <dbReference type="ChEBI" id="CHEBI:16526"/>
        <dbReference type="ChEBI" id="CHEBI:33019"/>
        <dbReference type="ChEBI" id="CHEBI:37575"/>
        <dbReference type="ChEBI" id="CHEBI:57841"/>
        <dbReference type="ChEBI" id="CHEBI:62899"/>
        <dbReference type="EC" id="2.5.1.3"/>
    </reaction>
</comment>
<dbReference type="EMBL" id="CAJZ01000189">
    <property type="protein sequence ID" value="CCI84014.1"/>
    <property type="molecule type" value="Genomic_DNA"/>
</dbReference>
<evidence type="ECO:0000256" key="5">
    <source>
        <dbReference type="ARBA" id="ARBA00003848"/>
    </source>
</evidence>
<dbReference type="InterPro" id="IPR004399">
    <property type="entry name" value="HMP/HMP-P_kinase_dom"/>
</dbReference>
<dbReference type="InterPro" id="IPR013749">
    <property type="entry name" value="PM/HMP-P_kinase-1"/>
</dbReference>
<dbReference type="PANTHER" id="PTHR20858:SF17">
    <property type="entry name" value="HYDROXYMETHYLPYRIMIDINE_PHOSPHOMETHYLPYRIMIDINE KINASE THI20-RELATED"/>
    <property type="match status" value="1"/>
</dbReference>
<dbReference type="Gene3D" id="3.40.1190.20">
    <property type="match status" value="1"/>
</dbReference>
<keyword evidence="15" id="KW-0784">Thiamine biosynthesis</keyword>
<evidence type="ECO:0000256" key="20">
    <source>
        <dbReference type="ARBA" id="ARBA00061283"/>
    </source>
</evidence>
<evidence type="ECO:0000256" key="11">
    <source>
        <dbReference type="ARBA" id="ARBA00022679"/>
    </source>
</evidence>
<dbReference type="Gene3D" id="1.20.910.10">
    <property type="entry name" value="Heme oxygenase-like"/>
    <property type="match status" value="1"/>
</dbReference>
<dbReference type="GO" id="GO:0009229">
    <property type="term" value="P:thiamine diphosphate biosynthetic process"/>
    <property type="evidence" value="ECO:0007669"/>
    <property type="project" value="UniProtKB-UniPathway"/>
</dbReference>
<comment type="similarity">
    <text evidence="20">In the N-terminal section; belongs to the thiamine-phosphate synthase family.</text>
</comment>
<protein>
    <recommendedName>
        <fullName evidence="23">Thiamine biosynthesis multifunctional protein ThiED</fullName>
        <ecNumber evidence="9">2.5.1.3</ecNumber>
        <ecNumber evidence="8">2.7.1.49</ecNumber>
        <ecNumber evidence="10">2.7.4.7</ecNumber>
    </recommendedName>
</protein>
<sequence>MMTQSTPASNPARRAVPRVLTIAGTDPTGGAGIQADIKAITEAGGFALSVVTAVVSQNTRGVREVHGIDEHTIGAQLSAVVDDVEVDGVKIGMLGTAATARAVGEFLDEHDFPVVVLDPVMVATSGDRLLDEDAEGEVIDLCRRVDVITPNLKELAVLARAEQAGSLDEGVAQAKPLAAEWGTTIVVKGGHLTGREAGNVAVAPDGSTRAVSARRIDTTTTHGTGCTLSSALATRLAAGEETGAALEWATRLVHEALAAGEELGVGKGNGPLDHSHRSRRLAAAADTSPWPAIAAAPEEIDDPAEVGDLSGEGPEPHVLAAGPWTEALWRAGRGVYRETLELQFIRQLADGSLPESQFRFYLSQDARYLEEYSGALAALTARAFDPADGVAWARSAQQCLDEEAELHRTYLHGETHVPLSPVTLAYTSSLKAATLGRDYAVGAAAVLPCFWIYAEVGLDLAKNNSEDHPYTEWLSAYGDGEFLDDTRAAVERVERALAGAGPKARAEALRQYLYAAYYEREFFAQATRASVA</sequence>
<comment type="similarity">
    <text evidence="22">In the C-terminal section; belongs to the thiaminase-2 family.</text>
</comment>
<evidence type="ECO:0000259" key="26">
    <source>
        <dbReference type="Pfam" id="PF08543"/>
    </source>
</evidence>
<dbReference type="InterPro" id="IPR029056">
    <property type="entry name" value="Ribokinase-like"/>
</dbReference>
<dbReference type="CDD" id="cd19365">
    <property type="entry name" value="TenA_C-like"/>
    <property type="match status" value="1"/>
</dbReference>
<comment type="function">
    <text evidence="4">Condenses 4-methyl-5-(beta-hydroxyethyl)thiazole monophosphate (THZ-P) and 2-methyl-4-amino-5-hydroxymethyl pyrimidine pyrophosphate (HMP-PP) to form thiamine monophosphate (TMP).</text>
</comment>
<dbReference type="EC" id="2.7.1.49" evidence="8"/>
<dbReference type="AlphaFoldDB" id="I7LCJ5"/>
<feature type="region of interest" description="Disordered" evidence="24">
    <location>
        <begin position="264"/>
        <end position="283"/>
    </location>
</feature>
<feature type="domain" description="Thiaminase-2/PQQC" evidence="25">
    <location>
        <begin position="343"/>
        <end position="527"/>
    </location>
</feature>
<evidence type="ECO:0000313" key="27">
    <source>
        <dbReference type="EMBL" id="CCI84014.1"/>
    </source>
</evidence>
<evidence type="ECO:0000256" key="6">
    <source>
        <dbReference type="ARBA" id="ARBA00004769"/>
    </source>
</evidence>
<comment type="catalytic activity">
    <reaction evidence="1">
        <text>4-amino-5-hydroxymethyl-2-methylpyrimidine + ATP = 4-amino-2-methyl-5-(phosphooxymethyl)pyrimidine + ADP + H(+)</text>
        <dbReference type="Rhea" id="RHEA:23096"/>
        <dbReference type="ChEBI" id="CHEBI:15378"/>
        <dbReference type="ChEBI" id="CHEBI:16892"/>
        <dbReference type="ChEBI" id="CHEBI:30616"/>
        <dbReference type="ChEBI" id="CHEBI:58354"/>
        <dbReference type="ChEBI" id="CHEBI:456216"/>
        <dbReference type="EC" id="2.7.1.49"/>
    </reaction>
</comment>
<evidence type="ECO:0000256" key="22">
    <source>
        <dbReference type="ARBA" id="ARBA00061559"/>
    </source>
</evidence>
<dbReference type="GO" id="GO:0005524">
    <property type="term" value="F:ATP binding"/>
    <property type="evidence" value="ECO:0007669"/>
    <property type="project" value="UniProtKB-KW"/>
</dbReference>
<comment type="cofactor">
    <cofactor evidence="3">
        <name>Mg(2+)</name>
        <dbReference type="ChEBI" id="CHEBI:18420"/>
    </cofactor>
</comment>
<comment type="catalytic activity">
    <reaction evidence="17">
        <text>4-methyl-5-(2-phosphooxyethyl)-thiazole + 4-amino-2-methyl-5-(diphosphooxymethyl)pyrimidine + H(+) = thiamine phosphate + diphosphate</text>
        <dbReference type="Rhea" id="RHEA:22328"/>
        <dbReference type="ChEBI" id="CHEBI:15378"/>
        <dbReference type="ChEBI" id="CHEBI:33019"/>
        <dbReference type="ChEBI" id="CHEBI:37575"/>
        <dbReference type="ChEBI" id="CHEBI:57841"/>
        <dbReference type="ChEBI" id="CHEBI:58296"/>
        <dbReference type="EC" id="2.5.1.3"/>
    </reaction>
</comment>
<dbReference type="GO" id="GO:0008972">
    <property type="term" value="F:phosphomethylpyrimidine kinase activity"/>
    <property type="evidence" value="ECO:0007669"/>
    <property type="project" value="UniProtKB-EC"/>
</dbReference>
<evidence type="ECO:0000256" key="12">
    <source>
        <dbReference type="ARBA" id="ARBA00022741"/>
    </source>
</evidence>
<dbReference type="EC" id="2.7.4.7" evidence="10"/>
<dbReference type="InterPro" id="IPR004305">
    <property type="entry name" value="Thiaminase-2/PQQC"/>
</dbReference>
<keyword evidence="14" id="KW-0067">ATP-binding</keyword>
<dbReference type="Pfam" id="PF03070">
    <property type="entry name" value="TENA_THI-4"/>
    <property type="match status" value="1"/>
</dbReference>
<comment type="function">
    <text evidence="5">Catalyzes the phosphorylation of hydroxymethylpyrimidine phosphate (HMP-P) to HMP-PP, and of HMP to HMP-P.</text>
</comment>
<keyword evidence="13 27" id="KW-0418">Kinase</keyword>